<sequence>MKIFHCGNCGNTTFFHNRNCVNCGYRLGFSPLSLELRAVDPIGTDTTGKALWRPTGRERTYRFCENAKTDVCNWLVADGDDSVFCRACRHNRLIPNDLDTFRRISEAERHLFYAFLKWDLPAPDRKADPEGGMVFDYLEDSHLPDGSCQQAMTGHDEGVISIRAAEADDAVRETVRAQMGEPYRTLLGHFRHESGHFIWNKLVRDAGLIDQCRAVFGDESVDYDQAIARHYSEGPPRFWADTYISTYASMHPWEDFAETFAHVLHITDALETAHCYGMALKAPNPELLTAEVDFDPYGITDFEKLADVWVPLSLAINSIHSAMGERPLYPFILSPRVREKMGFVHKLITRQPV</sequence>
<dbReference type="Proteomes" id="UP001214854">
    <property type="component" value="Unassembled WGS sequence"/>
</dbReference>
<dbReference type="InterPro" id="IPR011201">
    <property type="entry name" value="Zinc-ribbon_6_bact"/>
</dbReference>
<gene>
    <name evidence="2" type="ORF">PQU92_16495</name>
</gene>
<feature type="domain" description="Zinc-ribbon" evidence="1">
    <location>
        <begin position="4"/>
        <end position="96"/>
    </location>
</feature>
<evidence type="ECO:0000313" key="3">
    <source>
        <dbReference type="Proteomes" id="UP001214854"/>
    </source>
</evidence>
<dbReference type="Pfam" id="PF15887">
    <property type="entry name" value="Peptidase_Mx"/>
    <property type="match status" value="1"/>
</dbReference>
<evidence type="ECO:0000313" key="2">
    <source>
        <dbReference type="EMBL" id="MDC7684885.1"/>
    </source>
</evidence>
<keyword evidence="3" id="KW-1185">Reference proteome</keyword>
<organism evidence="2 3">
    <name type="scientific">Asticcacaulis aquaticus</name>
    <dbReference type="NCBI Taxonomy" id="2984212"/>
    <lineage>
        <taxon>Bacteria</taxon>
        <taxon>Pseudomonadati</taxon>
        <taxon>Pseudomonadota</taxon>
        <taxon>Alphaproteobacteria</taxon>
        <taxon>Caulobacterales</taxon>
        <taxon>Caulobacteraceae</taxon>
        <taxon>Asticcacaulis</taxon>
    </lineage>
</organism>
<dbReference type="PIRSF" id="PIRSF012641">
    <property type="entry name" value="UCP012641"/>
    <property type="match status" value="1"/>
</dbReference>
<proteinExistence type="predicted"/>
<accession>A0ABT5HXT5</accession>
<dbReference type="InterPro" id="IPR031321">
    <property type="entry name" value="UCP012641"/>
</dbReference>
<reference evidence="2 3" key="1">
    <citation type="submission" date="2023-01" db="EMBL/GenBank/DDBJ databases">
        <title>Novel species of the genus Asticcacaulis isolated from rivers.</title>
        <authorList>
            <person name="Lu H."/>
        </authorList>
    </citation>
    <scope>NUCLEOTIDE SEQUENCE [LARGE SCALE GENOMIC DNA]</scope>
    <source>
        <strain evidence="2 3">BYS171W</strain>
    </source>
</reference>
<name>A0ABT5HXT5_9CAUL</name>
<comment type="caution">
    <text evidence="2">The sequence shown here is derived from an EMBL/GenBank/DDBJ whole genome shotgun (WGS) entry which is preliminary data.</text>
</comment>
<dbReference type="Pfam" id="PF10005">
    <property type="entry name" value="Zn_ribbon_DZR_6"/>
    <property type="match status" value="1"/>
</dbReference>
<protein>
    <submittedName>
        <fullName evidence="2">Zinc-binding metallopeptidase</fullName>
    </submittedName>
</protein>
<dbReference type="RefSeq" id="WP_272749363.1">
    <property type="nucleotide sequence ID" value="NZ_JAQQKX010000017.1"/>
</dbReference>
<dbReference type="EMBL" id="JAQQKX010000017">
    <property type="protein sequence ID" value="MDC7684885.1"/>
    <property type="molecule type" value="Genomic_DNA"/>
</dbReference>
<evidence type="ECO:0000259" key="1">
    <source>
        <dbReference type="Pfam" id="PF10005"/>
    </source>
</evidence>